<evidence type="ECO:0000256" key="12">
    <source>
        <dbReference type="ARBA" id="ARBA00049546"/>
    </source>
</evidence>
<evidence type="ECO:0000256" key="2">
    <source>
        <dbReference type="ARBA" id="ARBA00007482"/>
    </source>
</evidence>
<dbReference type="GO" id="GO:0019693">
    <property type="term" value="P:ribose phosphate metabolic process"/>
    <property type="evidence" value="ECO:0007669"/>
    <property type="project" value="TreeGrafter"/>
</dbReference>
<evidence type="ECO:0000259" key="15">
    <source>
        <dbReference type="PROSITE" id="PS51462"/>
    </source>
</evidence>
<evidence type="ECO:0000256" key="5">
    <source>
        <dbReference type="ARBA" id="ARBA00022723"/>
    </source>
</evidence>
<feature type="short sequence motif" description="Nudix box" evidence="14">
    <location>
        <begin position="258"/>
        <end position="280"/>
    </location>
</feature>
<proteinExistence type="inferred from homology"/>
<keyword evidence="17" id="KW-1185">Reference proteome</keyword>
<dbReference type="RefSeq" id="WP_118149933.1">
    <property type="nucleotide sequence ID" value="NZ_QWEY01000001.1"/>
</dbReference>
<reference evidence="16 17" key="1">
    <citation type="submission" date="2018-08" db="EMBL/GenBank/DDBJ databases">
        <title>Flavobacterium tibetense sp. nov., isolated from a wetland YonghuCo on Tibetan Plateau.</title>
        <authorList>
            <person name="Phurbu D."/>
            <person name="Lu H."/>
            <person name="Xing P."/>
        </authorList>
    </citation>
    <scope>NUCLEOTIDE SEQUENCE [LARGE SCALE GENOMIC DNA]</scope>
    <source>
        <strain evidence="16 17">DJC</strain>
    </source>
</reference>
<dbReference type="InterPro" id="IPR000086">
    <property type="entry name" value="NUDIX_hydrolase_dom"/>
</dbReference>
<dbReference type="AlphaFoldDB" id="A0A411Z829"/>
<evidence type="ECO:0000256" key="11">
    <source>
        <dbReference type="ARBA" id="ARBA00033056"/>
    </source>
</evidence>
<evidence type="ECO:0000313" key="16">
    <source>
        <dbReference type="EMBL" id="RGP39214.1"/>
    </source>
</evidence>
<dbReference type="EMBL" id="QWEY01000001">
    <property type="protein sequence ID" value="RGP39214.1"/>
    <property type="molecule type" value="Genomic_DNA"/>
</dbReference>
<comment type="catalytic activity">
    <reaction evidence="12">
        <text>ADP-D-ribose + H2O = D-ribose 5-phosphate + AMP + 2 H(+)</text>
        <dbReference type="Rhea" id="RHEA:10412"/>
        <dbReference type="ChEBI" id="CHEBI:15377"/>
        <dbReference type="ChEBI" id="CHEBI:15378"/>
        <dbReference type="ChEBI" id="CHEBI:57967"/>
        <dbReference type="ChEBI" id="CHEBI:78346"/>
        <dbReference type="ChEBI" id="CHEBI:456215"/>
        <dbReference type="EC" id="3.6.1.13"/>
    </reaction>
</comment>
<feature type="binding site" evidence="13">
    <location>
        <position position="257"/>
    </location>
    <ligand>
        <name>Mg(2+)</name>
        <dbReference type="ChEBI" id="CHEBI:18420"/>
        <label>1</label>
    </ligand>
</feature>
<evidence type="ECO:0000256" key="6">
    <source>
        <dbReference type="ARBA" id="ARBA00022801"/>
    </source>
</evidence>
<name>A0A411Z829_9RHOB</name>
<evidence type="ECO:0000256" key="10">
    <source>
        <dbReference type="ARBA" id="ARBA00030308"/>
    </source>
</evidence>
<keyword evidence="6" id="KW-0378">Hydrolase</keyword>
<dbReference type="EC" id="3.6.1.13" evidence="3"/>
<keyword evidence="7 13" id="KW-0460">Magnesium</keyword>
<feature type="binding site" evidence="13">
    <location>
        <position position="277"/>
    </location>
    <ligand>
        <name>Mg(2+)</name>
        <dbReference type="ChEBI" id="CHEBI:18420"/>
        <label>1</label>
    </ligand>
</feature>
<evidence type="ECO:0000256" key="7">
    <source>
        <dbReference type="ARBA" id="ARBA00022842"/>
    </source>
</evidence>
<dbReference type="GO" id="GO:0019144">
    <property type="term" value="F:ADP-sugar diphosphatase activity"/>
    <property type="evidence" value="ECO:0007669"/>
    <property type="project" value="TreeGrafter"/>
</dbReference>
<evidence type="ECO:0000256" key="9">
    <source>
        <dbReference type="ARBA" id="ARBA00030162"/>
    </source>
</evidence>
<dbReference type="GO" id="GO:0006753">
    <property type="term" value="P:nucleoside phosphate metabolic process"/>
    <property type="evidence" value="ECO:0007669"/>
    <property type="project" value="TreeGrafter"/>
</dbReference>
<comment type="cofactor">
    <cofactor evidence="1 13">
        <name>Mg(2+)</name>
        <dbReference type="ChEBI" id="CHEBI:18420"/>
    </cofactor>
</comment>
<feature type="binding site" evidence="13">
    <location>
        <position position="326"/>
    </location>
    <ligand>
        <name>Mg(2+)</name>
        <dbReference type="ChEBI" id="CHEBI:18420"/>
        <label>1</label>
    </ligand>
</feature>
<evidence type="ECO:0000256" key="8">
    <source>
        <dbReference type="ARBA" id="ARBA00025164"/>
    </source>
</evidence>
<evidence type="ECO:0000313" key="17">
    <source>
        <dbReference type="Proteomes" id="UP000284547"/>
    </source>
</evidence>
<evidence type="ECO:0000256" key="4">
    <source>
        <dbReference type="ARBA" id="ARBA00013297"/>
    </source>
</evidence>
<dbReference type="InterPro" id="IPR004385">
    <property type="entry name" value="NDP_pyrophosphatase"/>
</dbReference>
<dbReference type="OrthoDB" id="5292471at2"/>
<dbReference type="InterPro" id="IPR015797">
    <property type="entry name" value="NUDIX_hydrolase-like_dom_sf"/>
</dbReference>
<comment type="caution">
    <text evidence="16">The sequence shown here is derived from an EMBL/GenBank/DDBJ whole genome shotgun (WGS) entry which is preliminary data.</text>
</comment>
<dbReference type="GO" id="GO:0005829">
    <property type="term" value="C:cytosol"/>
    <property type="evidence" value="ECO:0007669"/>
    <property type="project" value="TreeGrafter"/>
</dbReference>
<feature type="domain" description="Nudix hydrolase" evidence="15">
    <location>
        <begin position="215"/>
        <end position="355"/>
    </location>
</feature>
<accession>A0A411Z829</accession>
<dbReference type="Gene3D" id="3.90.79.10">
    <property type="entry name" value="Nucleoside Triphosphate Pyrophosphohydrolase"/>
    <property type="match status" value="1"/>
</dbReference>
<dbReference type="NCBIfam" id="TIGR00052">
    <property type="entry name" value="nudix-type nucleoside diphosphatase, YffH/AdpP family"/>
    <property type="match status" value="1"/>
</dbReference>
<dbReference type="PROSITE" id="PS51462">
    <property type="entry name" value="NUDIX"/>
    <property type="match status" value="1"/>
</dbReference>
<dbReference type="SUPFAM" id="SSF55811">
    <property type="entry name" value="Nudix"/>
    <property type="match status" value="1"/>
</dbReference>
<dbReference type="GO" id="GO:0046872">
    <property type="term" value="F:metal ion binding"/>
    <property type="evidence" value="ECO:0007669"/>
    <property type="project" value="UniProtKB-KW"/>
</dbReference>
<gene>
    <name evidence="16" type="ORF">D1012_03675</name>
</gene>
<dbReference type="CDD" id="cd24155">
    <property type="entry name" value="NUDIX_ADPRase"/>
    <property type="match status" value="1"/>
</dbReference>
<sequence>MPDVFLCGPLCHRPLLDVILGDSVVLSPAFVADREGWLVDRPGHVALGSRRGGKVEGVVPDALSPQATARLAFYARVIGLAARKVRVTTARGTGQGITYALKAAPGEGGFWDAALWLTDHAALAVETAVEVMAGYGQTPPARLHARLGPIMVRAASRLRAQAGQSPAVLRRAPGEIALQTTRQPYAYFFSVEEYDLSFRRFDGTMSPVITRAVFISADAVTVLPYDPVRDRVLLVEQVRAGPFGRGDGNPWQLEAIAGRIDPGETPEDCARREAVEEAALTLGDLLPVANYYPSPGAKTEFLYSYVALTDLPDGAAGVFGVEDEAEDIRGHLLSFDQAMALVDTGEIQNAPLLLTLFWLQRERGRLRA</sequence>
<dbReference type="Proteomes" id="UP000284547">
    <property type="component" value="Unassembled WGS sequence"/>
</dbReference>
<evidence type="ECO:0000256" key="3">
    <source>
        <dbReference type="ARBA" id="ARBA00012453"/>
    </source>
</evidence>
<evidence type="ECO:0000256" key="13">
    <source>
        <dbReference type="PIRSR" id="PIRSR604385-2"/>
    </source>
</evidence>
<feature type="binding site" evidence="13">
    <location>
        <position position="273"/>
    </location>
    <ligand>
        <name>Mg(2+)</name>
        <dbReference type="ChEBI" id="CHEBI:18420"/>
        <label>1</label>
    </ligand>
</feature>
<dbReference type="PANTHER" id="PTHR11839">
    <property type="entry name" value="UDP/ADP-SUGAR PYROPHOSPHATASE"/>
    <property type="match status" value="1"/>
</dbReference>
<evidence type="ECO:0000256" key="1">
    <source>
        <dbReference type="ARBA" id="ARBA00001946"/>
    </source>
</evidence>
<protein>
    <recommendedName>
        <fullName evidence="4">ADP-ribose pyrophosphatase</fullName>
        <ecNumber evidence="3">3.6.1.13</ecNumber>
    </recommendedName>
    <alternativeName>
        <fullName evidence="9">ADP-ribose diphosphatase</fullName>
    </alternativeName>
    <alternativeName>
        <fullName evidence="11">ADP-ribose phosphohydrolase</fullName>
    </alternativeName>
    <alternativeName>
        <fullName evidence="10">Adenosine diphosphoribose pyrophosphatase</fullName>
    </alternativeName>
</protein>
<comment type="similarity">
    <text evidence="2">Belongs to the Nudix hydrolase family. NudF subfamily.</text>
</comment>
<organism evidence="16 17">
    <name type="scientific">Pseudotabrizicola alkalilacus</name>
    <dbReference type="NCBI Taxonomy" id="2305252"/>
    <lineage>
        <taxon>Bacteria</taxon>
        <taxon>Pseudomonadati</taxon>
        <taxon>Pseudomonadota</taxon>
        <taxon>Alphaproteobacteria</taxon>
        <taxon>Rhodobacterales</taxon>
        <taxon>Paracoccaceae</taxon>
        <taxon>Pseudotabrizicola</taxon>
    </lineage>
</organism>
<evidence type="ECO:0000256" key="14">
    <source>
        <dbReference type="PIRSR" id="PIRSR604385-3"/>
    </source>
</evidence>
<dbReference type="Pfam" id="PF00293">
    <property type="entry name" value="NUDIX"/>
    <property type="match status" value="1"/>
</dbReference>
<keyword evidence="5 13" id="KW-0479">Metal-binding</keyword>
<comment type="function">
    <text evidence="8">Acts on ADP-mannose and ADP-glucose as well as ADP-ribose. Prevents glycogen biosynthesis. The reaction catalyzed by this enzyme is a limiting step of the gluconeogenic process.</text>
</comment>
<dbReference type="PANTHER" id="PTHR11839:SF5">
    <property type="entry name" value="ADP-RIBOSE PYROPHOSPHATASE"/>
    <property type="match status" value="1"/>
</dbReference>
<dbReference type="GO" id="GO:0047631">
    <property type="term" value="F:ADP-ribose diphosphatase activity"/>
    <property type="evidence" value="ECO:0007669"/>
    <property type="project" value="UniProtKB-EC"/>
</dbReference>